<feature type="chain" id="PRO_5040121629" evidence="2">
    <location>
        <begin position="22"/>
        <end position="343"/>
    </location>
</feature>
<accession>A0A9Q1BMJ8</accession>
<dbReference type="InterPro" id="IPR013517">
    <property type="entry name" value="FG-GAP"/>
</dbReference>
<dbReference type="OrthoDB" id="10022113at2759"/>
<dbReference type="Proteomes" id="UP001152320">
    <property type="component" value="Chromosome 14"/>
</dbReference>
<sequence length="343" mass="38098">MEISHATGILLVLVFTAVAHSARWEANLGWCTGGSKFFLGDFNGDGKTDFLCHRPSDGYKWIAFANSNGQFTGTSWQQGIGWCYHAGAELHIGDFNGDGRSDMLCHDTNNGYKWVALANSNGDFSGRTSWQASLGWCHHGGAELHIGDFNGDGRDDMLCHDRNNGHKWIAYASSSGSFSGTNWERGIGWCYHSGSQLFIGDFNGDFKDDLLCHDSTGYKWIAYANSAGNFNDRTGWEEAIGWCSHSGAELYIGNFNGDRRDDLLCHDSGTGRKWVALANRQSNFSGRTSWEAGLGWCRHSTAEFYVGDFNGDYETDMLCHDTSSGKKWIIYAEFQFTVNSIFQ</sequence>
<dbReference type="InterPro" id="IPR028994">
    <property type="entry name" value="Integrin_alpha_N"/>
</dbReference>
<organism evidence="3 4">
    <name type="scientific">Holothuria leucospilota</name>
    <name type="common">Black long sea cucumber</name>
    <name type="synonym">Mertensiothuria leucospilota</name>
    <dbReference type="NCBI Taxonomy" id="206669"/>
    <lineage>
        <taxon>Eukaryota</taxon>
        <taxon>Metazoa</taxon>
        <taxon>Echinodermata</taxon>
        <taxon>Eleutherozoa</taxon>
        <taxon>Echinozoa</taxon>
        <taxon>Holothuroidea</taxon>
        <taxon>Aspidochirotacea</taxon>
        <taxon>Aspidochirotida</taxon>
        <taxon>Holothuriidae</taxon>
        <taxon>Holothuria</taxon>
    </lineage>
</organism>
<dbReference type="Gene3D" id="2.130.10.130">
    <property type="entry name" value="Integrin alpha, N-terminal"/>
    <property type="match status" value="1"/>
</dbReference>
<dbReference type="AlphaFoldDB" id="A0A9Q1BMJ8"/>
<dbReference type="Gene3D" id="2.40.128.340">
    <property type="match status" value="2"/>
</dbReference>
<dbReference type="EMBL" id="JAIZAY010000014">
    <property type="protein sequence ID" value="KAJ8029348.1"/>
    <property type="molecule type" value="Genomic_DNA"/>
</dbReference>
<feature type="signal peptide" evidence="2">
    <location>
        <begin position="1"/>
        <end position="21"/>
    </location>
</feature>
<keyword evidence="1 2" id="KW-0732">Signal</keyword>
<proteinExistence type="predicted"/>
<evidence type="ECO:0000313" key="4">
    <source>
        <dbReference type="Proteomes" id="UP001152320"/>
    </source>
</evidence>
<reference evidence="3" key="1">
    <citation type="submission" date="2021-10" db="EMBL/GenBank/DDBJ databases">
        <title>Tropical sea cucumber genome reveals ecological adaptation and Cuvierian tubules defense mechanism.</title>
        <authorList>
            <person name="Chen T."/>
        </authorList>
    </citation>
    <scope>NUCLEOTIDE SEQUENCE</scope>
    <source>
        <strain evidence="3">Nanhai2018</strain>
        <tissue evidence="3">Muscle</tissue>
    </source>
</reference>
<name>A0A9Q1BMJ8_HOLLE</name>
<evidence type="ECO:0000256" key="2">
    <source>
        <dbReference type="SAM" id="SignalP"/>
    </source>
</evidence>
<gene>
    <name evidence="3" type="ORF">HOLleu_28720</name>
</gene>
<dbReference type="Pfam" id="PF13517">
    <property type="entry name" value="FG-GAP_3"/>
    <property type="match status" value="2"/>
</dbReference>
<comment type="caution">
    <text evidence="3">The sequence shown here is derived from an EMBL/GenBank/DDBJ whole genome shotgun (WGS) entry which is preliminary data.</text>
</comment>
<keyword evidence="4" id="KW-1185">Reference proteome</keyword>
<protein>
    <submittedName>
        <fullName evidence="3">Uncharacterized protein</fullName>
    </submittedName>
</protein>
<evidence type="ECO:0000313" key="3">
    <source>
        <dbReference type="EMBL" id="KAJ8029348.1"/>
    </source>
</evidence>
<dbReference type="SUPFAM" id="SSF69318">
    <property type="entry name" value="Integrin alpha N-terminal domain"/>
    <property type="match status" value="1"/>
</dbReference>
<dbReference type="PANTHER" id="PTHR46580">
    <property type="entry name" value="SENSOR KINASE-RELATED"/>
    <property type="match status" value="1"/>
</dbReference>
<evidence type="ECO:0000256" key="1">
    <source>
        <dbReference type="ARBA" id="ARBA00022729"/>
    </source>
</evidence>
<dbReference type="PANTHER" id="PTHR46580:SF4">
    <property type="entry name" value="ATP_GTP-BINDING PROTEIN"/>
    <property type="match status" value="1"/>
</dbReference>